<organism evidence="8 9">
    <name type="scientific">Olea europaea subsp. europaea</name>
    <dbReference type="NCBI Taxonomy" id="158383"/>
    <lineage>
        <taxon>Eukaryota</taxon>
        <taxon>Viridiplantae</taxon>
        <taxon>Streptophyta</taxon>
        <taxon>Embryophyta</taxon>
        <taxon>Tracheophyta</taxon>
        <taxon>Spermatophyta</taxon>
        <taxon>Magnoliopsida</taxon>
        <taxon>eudicotyledons</taxon>
        <taxon>Gunneridae</taxon>
        <taxon>Pentapetalae</taxon>
        <taxon>asterids</taxon>
        <taxon>lamiids</taxon>
        <taxon>Lamiales</taxon>
        <taxon>Oleaceae</taxon>
        <taxon>Oleeae</taxon>
        <taxon>Olea</taxon>
    </lineage>
</organism>
<dbReference type="SUPFAM" id="SSF47459">
    <property type="entry name" value="HLH, helix-loop-helix DNA-binding domain"/>
    <property type="match status" value="1"/>
</dbReference>
<dbReference type="Proteomes" id="UP000594638">
    <property type="component" value="Unassembled WGS sequence"/>
</dbReference>
<dbReference type="CDD" id="cd11393">
    <property type="entry name" value="bHLH_AtbHLH_like"/>
    <property type="match status" value="1"/>
</dbReference>
<evidence type="ECO:0000259" key="7">
    <source>
        <dbReference type="PROSITE" id="PS50888"/>
    </source>
</evidence>
<accession>A0A8S0PHG0</accession>
<dbReference type="AlphaFoldDB" id="A0A8S0PHG0"/>
<evidence type="ECO:0000256" key="4">
    <source>
        <dbReference type="ARBA" id="ARBA00023163"/>
    </source>
</evidence>
<evidence type="ECO:0000256" key="6">
    <source>
        <dbReference type="SAM" id="MobiDB-lite"/>
    </source>
</evidence>
<evidence type="ECO:0000256" key="2">
    <source>
        <dbReference type="ARBA" id="ARBA00023015"/>
    </source>
</evidence>
<dbReference type="InterPro" id="IPR036638">
    <property type="entry name" value="HLH_DNA-bd_sf"/>
</dbReference>
<dbReference type="OrthoDB" id="1921534at2759"/>
<dbReference type="Gramene" id="OE9A018188T1">
    <property type="protein sequence ID" value="OE9A018188C1"/>
    <property type="gene ID" value="OE9A018188"/>
</dbReference>
<feature type="domain" description="BHLH" evidence="7">
    <location>
        <begin position="149"/>
        <end position="198"/>
    </location>
</feature>
<dbReference type="GO" id="GO:0005634">
    <property type="term" value="C:nucleus"/>
    <property type="evidence" value="ECO:0007669"/>
    <property type="project" value="UniProtKB-SubCell"/>
</dbReference>
<comment type="subcellular location">
    <subcellularLocation>
        <location evidence="1">Nucleus</location>
    </subcellularLocation>
</comment>
<evidence type="ECO:0000256" key="5">
    <source>
        <dbReference type="ARBA" id="ARBA00023242"/>
    </source>
</evidence>
<keyword evidence="2" id="KW-0805">Transcription regulation</keyword>
<dbReference type="InterPro" id="IPR045843">
    <property type="entry name" value="IND-like"/>
</dbReference>
<protein>
    <submittedName>
        <fullName evidence="8">Transcription factor bHLH52-like</fullName>
    </submittedName>
</protein>
<dbReference type="PANTHER" id="PTHR16223">
    <property type="entry name" value="TRANSCRIPTION FACTOR BHLH83-RELATED"/>
    <property type="match status" value="1"/>
</dbReference>
<dbReference type="Pfam" id="PF00010">
    <property type="entry name" value="HLH"/>
    <property type="match status" value="1"/>
</dbReference>
<evidence type="ECO:0000313" key="9">
    <source>
        <dbReference type="Proteomes" id="UP000594638"/>
    </source>
</evidence>
<dbReference type="GO" id="GO:0000978">
    <property type="term" value="F:RNA polymerase II cis-regulatory region sequence-specific DNA binding"/>
    <property type="evidence" value="ECO:0007669"/>
    <property type="project" value="TreeGrafter"/>
</dbReference>
<keyword evidence="3" id="KW-0238">DNA-binding</keyword>
<keyword evidence="9" id="KW-1185">Reference proteome</keyword>
<sequence>MALMSYYSNWSTLDSDMSTQPAQTELVPELLGFENDLTLSNTYIDQLFLQQNDHSFCYSSDGYNCVYPSSDNFNTLAPEPFELIDSKRQKTFDYEDVSFSELFYPGFVPNPCVIQDFRTEGTLPPLPDFPTAPPNSGSSESVKRINGGGSLSAQSIAARQRRRKITEKTQELGKIIPGGQRMNTAEMFQAAYKYIKFLQTQVGILEFMGSYENNGETTIHRSEDLMTALLESPLIQEKLYSIEKCLVPRKFVETLATDGRIESKSQVLKECEKLIPKLEH</sequence>
<dbReference type="GO" id="GO:0046983">
    <property type="term" value="F:protein dimerization activity"/>
    <property type="evidence" value="ECO:0007669"/>
    <property type="project" value="InterPro"/>
</dbReference>
<dbReference type="GO" id="GO:0000981">
    <property type="term" value="F:DNA-binding transcription factor activity, RNA polymerase II-specific"/>
    <property type="evidence" value="ECO:0007669"/>
    <property type="project" value="TreeGrafter"/>
</dbReference>
<keyword evidence="5" id="KW-0539">Nucleus</keyword>
<evidence type="ECO:0000256" key="1">
    <source>
        <dbReference type="ARBA" id="ARBA00004123"/>
    </source>
</evidence>
<proteinExistence type="predicted"/>
<dbReference type="Gene3D" id="4.10.280.10">
    <property type="entry name" value="Helix-loop-helix DNA-binding domain"/>
    <property type="match status" value="1"/>
</dbReference>
<dbReference type="PANTHER" id="PTHR16223:SF49">
    <property type="entry name" value="TRANSCRIPTION FACTOR BHLH52-RELATED"/>
    <property type="match status" value="1"/>
</dbReference>
<comment type="caution">
    <text evidence="8">The sequence shown here is derived from an EMBL/GenBank/DDBJ whole genome shotgun (WGS) entry which is preliminary data.</text>
</comment>
<gene>
    <name evidence="8" type="ORF">OLEA9_A018188</name>
</gene>
<evidence type="ECO:0000256" key="3">
    <source>
        <dbReference type="ARBA" id="ARBA00023125"/>
    </source>
</evidence>
<dbReference type="SMART" id="SM00353">
    <property type="entry name" value="HLH"/>
    <property type="match status" value="1"/>
</dbReference>
<evidence type="ECO:0000313" key="8">
    <source>
        <dbReference type="EMBL" id="CAA2950173.1"/>
    </source>
</evidence>
<reference evidence="8 9" key="1">
    <citation type="submission" date="2019-12" db="EMBL/GenBank/DDBJ databases">
        <authorList>
            <person name="Alioto T."/>
            <person name="Alioto T."/>
            <person name="Gomez Garrido J."/>
        </authorList>
    </citation>
    <scope>NUCLEOTIDE SEQUENCE [LARGE SCALE GENOMIC DNA]</scope>
</reference>
<keyword evidence="4" id="KW-0804">Transcription</keyword>
<feature type="region of interest" description="Disordered" evidence="6">
    <location>
        <begin position="124"/>
        <end position="148"/>
    </location>
</feature>
<feature type="compositionally biased region" description="Pro residues" evidence="6">
    <location>
        <begin position="124"/>
        <end position="133"/>
    </location>
</feature>
<dbReference type="EMBL" id="CACTIH010000075">
    <property type="protein sequence ID" value="CAA2950173.1"/>
    <property type="molecule type" value="Genomic_DNA"/>
</dbReference>
<dbReference type="InterPro" id="IPR011598">
    <property type="entry name" value="bHLH_dom"/>
</dbReference>
<name>A0A8S0PHG0_OLEEU</name>
<dbReference type="InterPro" id="IPR045239">
    <property type="entry name" value="bHLH95_bHLH"/>
</dbReference>
<dbReference type="PROSITE" id="PS50888">
    <property type="entry name" value="BHLH"/>
    <property type="match status" value="1"/>
</dbReference>